<evidence type="ECO:0000256" key="1">
    <source>
        <dbReference type="SAM" id="MobiDB-lite"/>
    </source>
</evidence>
<dbReference type="InterPro" id="IPR025330">
    <property type="entry name" value="DUF4236"/>
</dbReference>
<keyword evidence="3" id="KW-0614">Plasmid</keyword>
<evidence type="ECO:0000313" key="4">
    <source>
        <dbReference type="Proteomes" id="UP000028488"/>
    </source>
</evidence>
<feature type="domain" description="DUF4236" evidence="2">
    <location>
        <begin position="3"/>
        <end position="55"/>
    </location>
</feature>
<dbReference type="SUPFAM" id="SSF48452">
    <property type="entry name" value="TPR-like"/>
    <property type="match status" value="1"/>
</dbReference>
<evidence type="ECO:0000259" key="2">
    <source>
        <dbReference type="Pfam" id="PF14020"/>
    </source>
</evidence>
<dbReference type="InterPro" id="IPR011990">
    <property type="entry name" value="TPR-like_helical_dom_sf"/>
</dbReference>
<organism evidence="3 4">
    <name type="scientific">Rhodococcus opacus</name>
    <name type="common">Nocardia opaca</name>
    <dbReference type="NCBI Taxonomy" id="37919"/>
    <lineage>
        <taxon>Bacteria</taxon>
        <taxon>Bacillati</taxon>
        <taxon>Actinomycetota</taxon>
        <taxon>Actinomycetes</taxon>
        <taxon>Mycobacteriales</taxon>
        <taxon>Nocardiaceae</taxon>
        <taxon>Rhodococcus</taxon>
    </lineage>
</organism>
<dbReference type="Proteomes" id="UP000028488">
    <property type="component" value="Plasmid pPDG1"/>
</dbReference>
<dbReference type="RefSeq" id="WP_128642707.1">
    <property type="nucleotide sequence ID" value="NZ_CP008948.1"/>
</dbReference>
<evidence type="ECO:0000313" key="3">
    <source>
        <dbReference type="EMBL" id="AII10611.1"/>
    </source>
</evidence>
<dbReference type="Gene3D" id="1.25.40.10">
    <property type="entry name" value="Tetratricopeptide repeat domain"/>
    <property type="match status" value="1"/>
</dbReference>
<feature type="region of interest" description="Disordered" evidence="1">
    <location>
        <begin position="43"/>
        <end position="100"/>
    </location>
</feature>
<name>A0A076EXU1_RHOOP</name>
<dbReference type="EMBL" id="CP008948">
    <property type="protein sequence ID" value="AII10611.1"/>
    <property type="molecule type" value="Genomic_DNA"/>
</dbReference>
<dbReference type="AlphaFoldDB" id="A0A076EXU1"/>
<protein>
    <recommendedName>
        <fullName evidence="2">DUF4236 domain-containing protein</fullName>
    </recommendedName>
</protein>
<reference evidence="3 4" key="1">
    <citation type="submission" date="2014-07" db="EMBL/GenBank/DDBJ databases">
        <title>Genome Sequence of Rhodococcus opacus Strain R7, a Biodegrader of Mono- and Polycyclic Aromatic Hydrocarbons.</title>
        <authorList>
            <person name="Di Gennaro P."/>
            <person name="Zampolli J."/>
            <person name="Presti I."/>
            <person name="Cappelletti M."/>
            <person name="D'Ursi P."/>
            <person name="Orro A."/>
            <person name="Mezzelani A."/>
            <person name="Milanesi L."/>
        </authorList>
    </citation>
    <scope>NUCLEOTIDE SEQUENCE [LARGE SCALE GENOMIC DNA]</scope>
    <source>
        <strain evidence="3 4">R7</strain>
        <plasmid evidence="3">pPDG1</plasmid>
    </source>
</reference>
<geneLocation type="plasmid" evidence="3 4">
    <name>pPDG1</name>
</geneLocation>
<sequence length="354" mass="38440">MGFRIRKSIQIVPGVRMNVSRSGIGYSVGGKGVRVTKHANGRVSRTVSIPGTGISHQQTLRRSTSTQRPRAAQPSSTRTVHPASAPLPPPTSPPKPAKPGLLAPAWEKDLFALLQSRQPNDFIAVARKHGRSTPHARLLAAILEGLLHVELGRGNPQAQERARFLLGWSAAQDATRPLLDFVLEYLPDRTWPVEIMPAVTAKLRIVDDVVLLAVAELHQSAGDLPAAIWSAEQARPTTHAALSLADLYSDAGRHQDVIELTNDVTNADDTTALLLGLRGRAFAQLGFNDAAREVFKEALRVRSRSAAIRHRVLLERAQVDLTQNRKAAARKSIEKVLAEDPSYPGLPEALTALN</sequence>
<accession>A0A076EXU1</accession>
<gene>
    <name evidence="3" type="ORF">EP51_40950</name>
</gene>
<proteinExistence type="predicted"/>
<dbReference type="Pfam" id="PF14020">
    <property type="entry name" value="DUF4236"/>
    <property type="match status" value="1"/>
</dbReference>
<feature type="compositionally biased region" description="Polar residues" evidence="1">
    <location>
        <begin position="43"/>
        <end position="79"/>
    </location>
</feature>
<feature type="compositionally biased region" description="Pro residues" evidence="1">
    <location>
        <begin position="85"/>
        <end position="97"/>
    </location>
</feature>